<proteinExistence type="predicted"/>
<dbReference type="AlphaFoldDB" id="A0A7W7Q162"/>
<reference evidence="1 2" key="1">
    <citation type="submission" date="2020-08" db="EMBL/GenBank/DDBJ databases">
        <title>Genomic Encyclopedia of Type Strains, Phase III (KMG-III): the genomes of soil and plant-associated and newly described type strains.</title>
        <authorList>
            <person name="Whitman W."/>
        </authorList>
    </citation>
    <scope>NUCLEOTIDE SEQUENCE [LARGE SCALE GENOMIC DNA]</scope>
    <source>
        <strain evidence="1 2">CECT 8960</strain>
    </source>
</reference>
<name>A0A7W7Q162_9PSEU</name>
<evidence type="ECO:0008006" key="3">
    <source>
        <dbReference type="Google" id="ProtNLM"/>
    </source>
</evidence>
<evidence type="ECO:0000313" key="2">
    <source>
        <dbReference type="Proteomes" id="UP000520767"/>
    </source>
</evidence>
<accession>A0A7W7Q162</accession>
<protein>
    <recommendedName>
        <fullName evidence="3">Tetratricopeptide repeat protein</fullName>
    </recommendedName>
</protein>
<dbReference type="RefSeq" id="WP_184809362.1">
    <property type="nucleotide sequence ID" value="NZ_JACHJQ010000002.1"/>
</dbReference>
<comment type="caution">
    <text evidence="1">The sequence shown here is derived from an EMBL/GenBank/DDBJ whole genome shotgun (WGS) entry which is preliminary data.</text>
</comment>
<keyword evidence="2" id="KW-1185">Reference proteome</keyword>
<dbReference type="EMBL" id="JACHJQ010000002">
    <property type="protein sequence ID" value="MBB4905065.1"/>
    <property type="molecule type" value="Genomic_DNA"/>
</dbReference>
<dbReference type="Gene3D" id="1.25.40.10">
    <property type="entry name" value="Tetratricopeptide repeat domain"/>
    <property type="match status" value="1"/>
</dbReference>
<gene>
    <name evidence="1" type="ORF">FHR82_001282</name>
</gene>
<sequence length="205" mass="22623">MKERLLAELDARVSRHLNGDSSGVLDEHALALVTELVGAGEPDAGSLSRVAALHLCRYEALPREHADTDLRMATVLYTKLHEVDPRLVPPEVRELFGLPGPHDRGLALLREYEQSGRLDHLERAISLFRQEKLEQRADSADSAHDLGTALLRRFQHTGQPADLDEAIALGRAALAVTPIDHPLRVDRAAWVRSALGLRSARSGHR</sequence>
<evidence type="ECO:0000313" key="1">
    <source>
        <dbReference type="EMBL" id="MBB4905065.1"/>
    </source>
</evidence>
<dbReference type="Proteomes" id="UP000520767">
    <property type="component" value="Unassembled WGS sequence"/>
</dbReference>
<dbReference type="InterPro" id="IPR011990">
    <property type="entry name" value="TPR-like_helical_dom_sf"/>
</dbReference>
<organism evidence="1 2">
    <name type="scientific">Actinophytocola algeriensis</name>
    <dbReference type="NCBI Taxonomy" id="1768010"/>
    <lineage>
        <taxon>Bacteria</taxon>
        <taxon>Bacillati</taxon>
        <taxon>Actinomycetota</taxon>
        <taxon>Actinomycetes</taxon>
        <taxon>Pseudonocardiales</taxon>
        <taxon>Pseudonocardiaceae</taxon>
    </lineage>
</organism>